<gene>
    <name evidence="1" type="ORF">Q604_UNBC13755G0001</name>
</gene>
<evidence type="ECO:0008006" key="2">
    <source>
        <dbReference type="Google" id="ProtNLM"/>
    </source>
</evidence>
<dbReference type="EMBL" id="AZMM01013755">
    <property type="protein sequence ID" value="ETJ31763.1"/>
    <property type="molecule type" value="Genomic_DNA"/>
</dbReference>
<protein>
    <recommendedName>
        <fullName evidence="2">Diaminopimelate dehydrogenase</fullName>
    </recommendedName>
</protein>
<name>W1XN25_9ZZZZ</name>
<sequence length="26" mass="2771">MNIRIGIVGYGNLARGVEASVQLQPD</sequence>
<proteinExistence type="predicted"/>
<feature type="non-terminal residue" evidence="1">
    <location>
        <position position="26"/>
    </location>
</feature>
<organism evidence="1">
    <name type="scientific">human gut metagenome</name>
    <dbReference type="NCBI Taxonomy" id="408170"/>
    <lineage>
        <taxon>unclassified sequences</taxon>
        <taxon>metagenomes</taxon>
        <taxon>organismal metagenomes</taxon>
    </lineage>
</organism>
<dbReference type="AlphaFoldDB" id="W1XN25"/>
<accession>W1XN25</accession>
<dbReference type="Gene3D" id="3.40.50.720">
    <property type="entry name" value="NAD(P)-binding Rossmann-like Domain"/>
    <property type="match status" value="1"/>
</dbReference>
<comment type="caution">
    <text evidence="1">The sequence shown here is derived from an EMBL/GenBank/DDBJ whole genome shotgun (WGS) entry which is preliminary data.</text>
</comment>
<evidence type="ECO:0000313" key="1">
    <source>
        <dbReference type="EMBL" id="ETJ31763.1"/>
    </source>
</evidence>
<reference evidence="1" key="1">
    <citation type="submission" date="2013-12" db="EMBL/GenBank/DDBJ databases">
        <title>A Varibaculum cambriense genome reconstructed from a premature infant gut community with otherwise low bacterial novelty that shifts toward anaerobic metabolism during the third week of life.</title>
        <authorList>
            <person name="Brown C.T."/>
            <person name="Sharon I."/>
            <person name="Thomas B.C."/>
            <person name="Castelle C.J."/>
            <person name="Morowitz M.J."/>
            <person name="Banfield J.F."/>
        </authorList>
    </citation>
    <scope>NUCLEOTIDE SEQUENCE</scope>
</reference>